<proteinExistence type="predicted"/>
<dbReference type="Pfam" id="PF16835">
    <property type="entry name" value="SF3A2"/>
    <property type="match status" value="1"/>
</dbReference>
<dbReference type="GO" id="GO:0071004">
    <property type="term" value="C:U2-type prespliceosome"/>
    <property type="evidence" value="ECO:0007669"/>
    <property type="project" value="TreeGrafter"/>
</dbReference>
<dbReference type="OrthoDB" id="10250970at2759"/>
<feature type="region of interest" description="Disordered" evidence="5">
    <location>
        <begin position="1"/>
        <end position="30"/>
    </location>
</feature>
<evidence type="ECO:0000256" key="1">
    <source>
        <dbReference type="ARBA" id="ARBA00022723"/>
    </source>
</evidence>
<evidence type="ECO:0000256" key="5">
    <source>
        <dbReference type="SAM" id="MobiDB-lite"/>
    </source>
</evidence>
<dbReference type="STRING" id="13370.A0A448YK87"/>
<dbReference type="GO" id="GO:0005686">
    <property type="term" value="C:U2 snRNP"/>
    <property type="evidence" value="ECO:0007669"/>
    <property type="project" value="TreeGrafter"/>
</dbReference>
<dbReference type="InParanoid" id="A0A448YK87"/>
<gene>
    <name evidence="7" type="ORF">BRENAR_LOCUS2083</name>
</gene>
<dbReference type="EMBL" id="CAACVR010000012">
    <property type="protein sequence ID" value="VEU21349.1"/>
    <property type="molecule type" value="Genomic_DNA"/>
</dbReference>
<dbReference type="PANTHER" id="PTHR23205">
    <property type="entry name" value="SPLICING FACTOR 3A SUBUNIT 2"/>
    <property type="match status" value="1"/>
</dbReference>
<evidence type="ECO:0000256" key="3">
    <source>
        <dbReference type="ARBA" id="ARBA00022833"/>
    </source>
</evidence>
<dbReference type="InterPro" id="IPR031781">
    <property type="entry name" value="SF3A2_dom"/>
</dbReference>
<evidence type="ECO:0000256" key="2">
    <source>
        <dbReference type="ARBA" id="ARBA00022771"/>
    </source>
</evidence>
<keyword evidence="2" id="KW-0863">Zinc-finger</keyword>
<feature type="domain" description="SF3A2" evidence="6">
    <location>
        <begin position="51"/>
        <end position="145"/>
    </location>
</feature>
<evidence type="ECO:0000256" key="4">
    <source>
        <dbReference type="ARBA" id="ARBA00023242"/>
    </source>
</evidence>
<keyword evidence="3" id="KW-0862">Zinc</keyword>
<dbReference type="SMART" id="SM01050">
    <property type="entry name" value="CactinC_cactus"/>
    <property type="match status" value="1"/>
</dbReference>
<dbReference type="GO" id="GO:0071013">
    <property type="term" value="C:catalytic step 2 spliceosome"/>
    <property type="evidence" value="ECO:0007669"/>
    <property type="project" value="TreeGrafter"/>
</dbReference>
<keyword evidence="4" id="KW-0539">Nucleus</keyword>
<keyword evidence="8" id="KW-1185">Reference proteome</keyword>
<dbReference type="Gene3D" id="2.60.40.2690">
    <property type="match status" value="1"/>
</dbReference>
<organism evidence="7 8">
    <name type="scientific">Brettanomyces naardenensis</name>
    <name type="common">Yeast</name>
    <dbReference type="NCBI Taxonomy" id="13370"/>
    <lineage>
        <taxon>Eukaryota</taxon>
        <taxon>Fungi</taxon>
        <taxon>Dikarya</taxon>
        <taxon>Ascomycota</taxon>
        <taxon>Saccharomycotina</taxon>
        <taxon>Pichiomycetes</taxon>
        <taxon>Pichiales</taxon>
        <taxon>Pichiaceae</taxon>
        <taxon>Brettanomyces</taxon>
    </lineage>
</organism>
<evidence type="ECO:0000313" key="8">
    <source>
        <dbReference type="Proteomes" id="UP000290900"/>
    </source>
</evidence>
<feature type="compositionally biased region" description="Basic and acidic residues" evidence="5">
    <location>
        <begin position="21"/>
        <end position="30"/>
    </location>
</feature>
<evidence type="ECO:0000313" key="7">
    <source>
        <dbReference type="EMBL" id="VEU21349.1"/>
    </source>
</evidence>
<protein>
    <submittedName>
        <fullName evidence="7">DEKNAAC102374</fullName>
    </submittedName>
</protein>
<dbReference type="PANTHER" id="PTHR23205:SF0">
    <property type="entry name" value="SPLICING FACTOR 3A SUBUNIT 2"/>
    <property type="match status" value="1"/>
</dbReference>
<dbReference type="InterPro" id="IPR052092">
    <property type="entry name" value="SF3A2"/>
</dbReference>
<keyword evidence="1" id="KW-0479">Metal-binding</keyword>
<dbReference type="AlphaFoldDB" id="A0A448YK87"/>
<evidence type="ECO:0000259" key="6">
    <source>
        <dbReference type="Pfam" id="PF16835"/>
    </source>
</evidence>
<dbReference type="GO" id="GO:0000245">
    <property type="term" value="P:spliceosomal complex assembly"/>
    <property type="evidence" value="ECO:0007669"/>
    <property type="project" value="TreeGrafter"/>
</dbReference>
<dbReference type="GO" id="GO:0008270">
    <property type="term" value="F:zinc ion binding"/>
    <property type="evidence" value="ECO:0007669"/>
    <property type="project" value="UniProtKB-KW"/>
</dbReference>
<reference evidence="7 8" key="1">
    <citation type="submission" date="2018-12" db="EMBL/GenBank/DDBJ databases">
        <authorList>
            <person name="Tiukova I."/>
            <person name="Dainat J."/>
        </authorList>
    </citation>
    <scope>NUCLEOTIDE SEQUENCE [LARGE SCALE GENOMIC DNA]</scope>
</reference>
<dbReference type="FunCoup" id="A0A448YK87">
    <property type="interactions" value="425"/>
</dbReference>
<sequence length="156" mass="18427">MSESSYLAHTHGRRHQMNLMKRAEADKKKQAIQEERTLGISDIPKKKFTKIGRPAYKVSKIRDLVTLQKGLVLHLQYQKINSDVKPRYRLMSPFEQTVEEPDPKFQYLVVSGEPYENVAFKIPSDPIDMANGRIWDFWDPDTKEYFVQFFYLRLTN</sequence>
<dbReference type="Proteomes" id="UP000290900">
    <property type="component" value="Unassembled WGS sequence"/>
</dbReference>
<accession>A0A448YK87</accession>
<name>A0A448YK87_BRENA</name>